<dbReference type="InterPro" id="IPR036909">
    <property type="entry name" value="Cyt_c-like_dom_sf"/>
</dbReference>
<dbReference type="RefSeq" id="WP_263050590.1">
    <property type="nucleotide sequence ID" value="NZ_CP106735.1"/>
</dbReference>
<dbReference type="InterPro" id="IPR009056">
    <property type="entry name" value="Cyt_c-like_dom"/>
</dbReference>
<gene>
    <name evidence="6" type="ORF">N7E81_15930</name>
</gene>
<accession>A0ABY6CY53</accession>
<dbReference type="EMBL" id="CP106735">
    <property type="protein sequence ID" value="UXX78846.1"/>
    <property type="molecule type" value="Genomic_DNA"/>
</dbReference>
<evidence type="ECO:0000259" key="5">
    <source>
        <dbReference type="PROSITE" id="PS51007"/>
    </source>
</evidence>
<name>A0ABY6CY53_9BACT</name>
<dbReference type="Gene3D" id="1.10.760.10">
    <property type="entry name" value="Cytochrome c-like domain"/>
    <property type="match status" value="1"/>
</dbReference>
<reference evidence="6" key="1">
    <citation type="submission" date="2022-10" db="EMBL/GenBank/DDBJ databases">
        <title>Comparative genomics and taxonomic characterization of three novel marine species of genus Reichenbachiella exhibiting antioxidant and polysaccharide degradation activities.</title>
        <authorList>
            <person name="Muhammad N."/>
            <person name="Lee Y.-J."/>
            <person name="Ko J."/>
            <person name="Kim S.-G."/>
        </authorList>
    </citation>
    <scope>NUCLEOTIDE SEQUENCE</scope>
    <source>
        <strain evidence="6">Wsw4-B4</strain>
    </source>
</reference>
<evidence type="ECO:0000313" key="6">
    <source>
        <dbReference type="EMBL" id="UXX78846.1"/>
    </source>
</evidence>
<dbReference type="PANTHER" id="PTHR35008:SF8">
    <property type="entry name" value="ALCOHOL DEHYDROGENASE CYTOCHROME C SUBUNIT"/>
    <property type="match status" value="1"/>
</dbReference>
<keyword evidence="3 4" id="KW-0408">Iron</keyword>
<sequence length="144" mass="16120">MIRTAAFIFGLFLSSLLFSCRSDNRYSGREAIKYDQYLFQGEQLYQAHCLNCHQKDGTGLGKLIPPLTTDFITSEMDLVICSIKHGLNGPIEVNGITYNGEMPSNPRLTPLEIAEIMTYITNTWGNEYGMVNISKVEKALANCN</sequence>
<organism evidence="6 7">
    <name type="scientific">Reichenbachiella carrageenanivorans</name>
    <dbReference type="NCBI Taxonomy" id="2979869"/>
    <lineage>
        <taxon>Bacteria</taxon>
        <taxon>Pseudomonadati</taxon>
        <taxon>Bacteroidota</taxon>
        <taxon>Cytophagia</taxon>
        <taxon>Cytophagales</taxon>
        <taxon>Reichenbachiellaceae</taxon>
        <taxon>Reichenbachiella</taxon>
    </lineage>
</organism>
<proteinExistence type="predicted"/>
<dbReference type="Pfam" id="PF00034">
    <property type="entry name" value="Cytochrom_C"/>
    <property type="match status" value="1"/>
</dbReference>
<feature type="domain" description="Cytochrome c" evidence="5">
    <location>
        <begin position="36"/>
        <end position="124"/>
    </location>
</feature>
<dbReference type="PROSITE" id="PS51257">
    <property type="entry name" value="PROKAR_LIPOPROTEIN"/>
    <property type="match status" value="1"/>
</dbReference>
<evidence type="ECO:0000256" key="4">
    <source>
        <dbReference type="PROSITE-ProRule" id="PRU00433"/>
    </source>
</evidence>
<keyword evidence="1 4" id="KW-0349">Heme</keyword>
<evidence type="ECO:0000313" key="7">
    <source>
        <dbReference type="Proteomes" id="UP001062165"/>
    </source>
</evidence>
<dbReference type="Proteomes" id="UP001062165">
    <property type="component" value="Chromosome"/>
</dbReference>
<evidence type="ECO:0000256" key="1">
    <source>
        <dbReference type="ARBA" id="ARBA00022617"/>
    </source>
</evidence>
<evidence type="ECO:0000256" key="2">
    <source>
        <dbReference type="ARBA" id="ARBA00022723"/>
    </source>
</evidence>
<keyword evidence="2 4" id="KW-0479">Metal-binding</keyword>
<dbReference type="PROSITE" id="PS51007">
    <property type="entry name" value="CYTC"/>
    <property type="match status" value="1"/>
</dbReference>
<evidence type="ECO:0000256" key="3">
    <source>
        <dbReference type="ARBA" id="ARBA00023004"/>
    </source>
</evidence>
<dbReference type="SUPFAM" id="SSF46626">
    <property type="entry name" value="Cytochrome c"/>
    <property type="match status" value="1"/>
</dbReference>
<protein>
    <submittedName>
        <fullName evidence="6">Cytochrome c</fullName>
    </submittedName>
</protein>
<dbReference type="PANTHER" id="PTHR35008">
    <property type="entry name" value="BLL4482 PROTEIN-RELATED"/>
    <property type="match status" value="1"/>
</dbReference>
<keyword evidence="7" id="KW-1185">Reference proteome</keyword>
<dbReference type="InterPro" id="IPR051459">
    <property type="entry name" value="Cytochrome_c-type_DH"/>
</dbReference>